<dbReference type="SFLD" id="SFLDG01150">
    <property type="entry name" value="Main.1:_Beta-like"/>
    <property type="match status" value="1"/>
</dbReference>
<accession>A0ABM9X622</accession>
<dbReference type="SUPFAM" id="SSF52833">
    <property type="entry name" value="Thioredoxin-like"/>
    <property type="match status" value="1"/>
</dbReference>
<feature type="domain" description="GST C-terminal" evidence="3">
    <location>
        <begin position="99"/>
        <end position="225"/>
    </location>
</feature>
<dbReference type="Pfam" id="PF02798">
    <property type="entry name" value="GST_N"/>
    <property type="match status" value="1"/>
</dbReference>
<proteinExistence type="inferred from homology"/>
<gene>
    <name evidence="4" type="ORF">OIHEL45_09333</name>
</gene>
<dbReference type="Proteomes" id="UP000003257">
    <property type="component" value="Unassembled WGS sequence"/>
</dbReference>
<sequence>MCSGRQQNEEENNVTIQLYCFGESGNAYKAALALELSGLDWEPVKVDFFGGQTRQPDYRAEINNMGEAPVMVDGDLRLTQSGVIQDYVAEKSGKFGGRDATERREILRWVLWDNHKLSGVAGMTRFLMNFLPEDKRPAEVIAFSQGRLKAAYAVLNDHLDGRDWIVGDELTNADLSCCGYLYYPEPFGFDRSDWPHIDAWLTRLSETPGWKAPYDLMPGSPADRA</sequence>
<dbReference type="PANTHER" id="PTHR44051:SF2">
    <property type="entry name" value="HYPOTHETICAL GLUTATHIONE S-TRANSFERASE LIKE PROTEIN"/>
    <property type="match status" value="1"/>
</dbReference>
<comment type="caution">
    <text evidence="4">The sequence shown here is derived from an EMBL/GenBank/DDBJ whole genome shotgun (WGS) entry which is preliminary data.</text>
</comment>
<dbReference type="Gene3D" id="3.40.30.10">
    <property type="entry name" value="Glutaredoxin"/>
    <property type="match status" value="1"/>
</dbReference>
<dbReference type="PROSITE" id="PS50404">
    <property type="entry name" value="GST_NTER"/>
    <property type="match status" value="1"/>
</dbReference>
<dbReference type="PROSITE" id="PS50405">
    <property type="entry name" value="GST_CTER"/>
    <property type="match status" value="1"/>
</dbReference>
<dbReference type="InterPro" id="IPR004045">
    <property type="entry name" value="Glutathione_S-Trfase_N"/>
</dbReference>
<protein>
    <submittedName>
        <fullName evidence="4">Glutathione S-transferase, putative</fullName>
    </submittedName>
</protein>
<dbReference type="PANTHER" id="PTHR44051">
    <property type="entry name" value="GLUTATHIONE S-TRANSFERASE-RELATED"/>
    <property type="match status" value="1"/>
</dbReference>
<comment type="similarity">
    <text evidence="1">Belongs to the GST superfamily.</text>
</comment>
<evidence type="ECO:0000313" key="4">
    <source>
        <dbReference type="EMBL" id="EDQ04932.1"/>
    </source>
</evidence>
<reference evidence="4 5" key="1">
    <citation type="submission" date="2007-11" db="EMBL/GenBank/DDBJ databases">
        <authorList>
            <person name="Wagner-Dobler I."/>
            <person name="Ferriera S."/>
            <person name="Johnson J."/>
            <person name="Kravitz S."/>
            <person name="Beeson K."/>
            <person name="Sutton G."/>
            <person name="Rogers Y.-H."/>
            <person name="Friedman R."/>
            <person name="Frazier M."/>
            <person name="Venter J.C."/>
        </authorList>
    </citation>
    <scope>NUCLEOTIDE SEQUENCE [LARGE SCALE GENOMIC DNA]</scope>
    <source>
        <strain evidence="4 5">HEL-45</strain>
    </source>
</reference>
<dbReference type="SUPFAM" id="SSF47616">
    <property type="entry name" value="GST C-terminal domain-like"/>
    <property type="match status" value="1"/>
</dbReference>
<dbReference type="SFLD" id="SFLDG00358">
    <property type="entry name" value="Main_(cytGST)"/>
    <property type="match status" value="1"/>
</dbReference>
<evidence type="ECO:0000256" key="1">
    <source>
        <dbReference type="RuleBase" id="RU003494"/>
    </source>
</evidence>
<keyword evidence="5" id="KW-1185">Reference proteome</keyword>
<dbReference type="CDD" id="cd03056">
    <property type="entry name" value="GST_N_4"/>
    <property type="match status" value="1"/>
</dbReference>
<dbReference type="InterPro" id="IPR036282">
    <property type="entry name" value="Glutathione-S-Trfase_C_sf"/>
</dbReference>
<evidence type="ECO:0000313" key="5">
    <source>
        <dbReference type="Proteomes" id="UP000003257"/>
    </source>
</evidence>
<dbReference type="InterPro" id="IPR040079">
    <property type="entry name" value="Glutathione_S-Trfase"/>
</dbReference>
<dbReference type="SFLD" id="SFLDS00019">
    <property type="entry name" value="Glutathione_Transferase_(cytos"/>
    <property type="match status" value="1"/>
</dbReference>
<evidence type="ECO:0000259" key="2">
    <source>
        <dbReference type="PROSITE" id="PS50404"/>
    </source>
</evidence>
<dbReference type="Gene3D" id="1.20.1050.10">
    <property type="match status" value="1"/>
</dbReference>
<dbReference type="InterPro" id="IPR004046">
    <property type="entry name" value="GST_C"/>
</dbReference>
<organism evidence="4 5">
    <name type="scientific">Sulfitobacter indolifex HEL-45</name>
    <dbReference type="NCBI Taxonomy" id="391624"/>
    <lineage>
        <taxon>Bacteria</taxon>
        <taxon>Pseudomonadati</taxon>
        <taxon>Pseudomonadota</taxon>
        <taxon>Alphaproteobacteria</taxon>
        <taxon>Rhodobacterales</taxon>
        <taxon>Roseobacteraceae</taxon>
        <taxon>Sulfitobacter</taxon>
    </lineage>
</organism>
<dbReference type="Pfam" id="PF00043">
    <property type="entry name" value="GST_C"/>
    <property type="match status" value="1"/>
</dbReference>
<dbReference type="InterPro" id="IPR036249">
    <property type="entry name" value="Thioredoxin-like_sf"/>
</dbReference>
<dbReference type="EMBL" id="ABID01000002">
    <property type="protein sequence ID" value="EDQ04932.1"/>
    <property type="molecule type" value="Genomic_DNA"/>
</dbReference>
<dbReference type="InterPro" id="IPR010987">
    <property type="entry name" value="Glutathione-S-Trfase_C-like"/>
</dbReference>
<evidence type="ECO:0000259" key="3">
    <source>
        <dbReference type="PROSITE" id="PS50405"/>
    </source>
</evidence>
<feature type="domain" description="GST N-terminal" evidence="2">
    <location>
        <begin position="14"/>
        <end position="96"/>
    </location>
</feature>
<name>A0ABM9X622_9RHOB</name>